<feature type="signal peptide" evidence="1">
    <location>
        <begin position="1"/>
        <end position="24"/>
    </location>
</feature>
<dbReference type="EMBL" id="JAQIBC010000002">
    <property type="protein sequence ID" value="MDM5263635.1"/>
    <property type="molecule type" value="Genomic_DNA"/>
</dbReference>
<comment type="caution">
    <text evidence="2">The sequence shown here is derived from an EMBL/GenBank/DDBJ whole genome shotgun (WGS) entry which is preliminary data.</text>
</comment>
<accession>A0ABT7QRB6</accession>
<dbReference type="Proteomes" id="UP001169066">
    <property type="component" value="Unassembled WGS sequence"/>
</dbReference>
<dbReference type="RefSeq" id="WP_008242317.1">
    <property type="nucleotide sequence ID" value="NZ_JAQIBC010000002.1"/>
</dbReference>
<protein>
    <submittedName>
        <fullName evidence="2">Cytochrome C</fullName>
    </submittedName>
</protein>
<evidence type="ECO:0000313" key="3">
    <source>
        <dbReference type="Proteomes" id="UP001169066"/>
    </source>
</evidence>
<evidence type="ECO:0000256" key="1">
    <source>
        <dbReference type="SAM" id="SignalP"/>
    </source>
</evidence>
<reference evidence="2" key="1">
    <citation type="submission" date="2023-01" db="EMBL/GenBank/DDBJ databases">
        <title>Sulfurovum sp. XTW-4 genome assembly.</title>
        <authorList>
            <person name="Wang J."/>
        </authorList>
    </citation>
    <scope>NUCLEOTIDE SEQUENCE</scope>
    <source>
        <strain evidence="2">XTW-4</strain>
    </source>
</reference>
<keyword evidence="1" id="KW-0732">Signal</keyword>
<keyword evidence="3" id="KW-1185">Reference proteome</keyword>
<proteinExistence type="predicted"/>
<organism evidence="2 3">
    <name type="scientific">Sulfurovum xiamenensis</name>
    <dbReference type="NCBI Taxonomy" id="3019066"/>
    <lineage>
        <taxon>Bacteria</taxon>
        <taxon>Pseudomonadati</taxon>
        <taxon>Campylobacterota</taxon>
        <taxon>Epsilonproteobacteria</taxon>
        <taxon>Campylobacterales</taxon>
        <taxon>Sulfurovaceae</taxon>
        <taxon>Sulfurovum</taxon>
    </lineage>
</organism>
<name>A0ABT7QRB6_9BACT</name>
<sequence>MKTMTKLAVAALLGMTLLSSTASADVKKGQKIYLKKLKAPCGFNGVKFAQSHTQDEWEAIHEAGKFEAEVKKLCPKVKKFKAKYIPDVYDFAYEYASDSGNVPSC</sequence>
<feature type="chain" id="PRO_5045094165" evidence="1">
    <location>
        <begin position="25"/>
        <end position="105"/>
    </location>
</feature>
<evidence type="ECO:0000313" key="2">
    <source>
        <dbReference type="EMBL" id="MDM5263635.1"/>
    </source>
</evidence>
<gene>
    <name evidence="2" type="ORF">PF327_05430</name>
</gene>